<sequence length="48" mass="5595">MLHHEDEDARWFPKHELVYASSGVNTQQNIMIVMMLSVLAVVFMKIFS</sequence>
<dbReference type="InParanoid" id="H2ZK93"/>
<accession>H2ZK93</accession>
<feature type="transmembrane region" description="Helical" evidence="1">
    <location>
        <begin position="30"/>
        <end position="47"/>
    </location>
</feature>
<keyword evidence="1" id="KW-1133">Transmembrane helix</keyword>
<keyword evidence="3" id="KW-1185">Reference proteome</keyword>
<keyword evidence="1" id="KW-0812">Transmembrane</keyword>
<name>H2ZK93_CIOSA</name>
<dbReference type="Proteomes" id="UP000007875">
    <property type="component" value="Unassembled WGS sequence"/>
</dbReference>
<organism evidence="2 3">
    <name type="scientific">Ciona savignyi</name>
    <name type="common">Pacific transparent sea squirt</name>
    <dbReference type="NCBI Taxonomy" id="51511"/>
    <lineage>
        <taxon>Eukaryota</taxon>
        <taxon>Metazoa</taxon>
        <taxon>Chordata</taxon>
        <taxon>Tunicata</taxon>
        <taxon>Ascidiacea</taxon>
        <taxon>Phlebobranchia</taxon>
        <taxon>Cionidae</taxon>
        <taxon>Ciona</taxon>
    </lineage>
</organism>
<dbReference type="Ensembl" id="ENSCSAVT00000018204.1">
    <property type="protein sequence ID" value="ENSCSAVP00000018009.1"/>
    <property type="gene ID" value="ENSCSAVG00000010604.1"/>
</dbReference>
<evidence type="ECO:0000256" key="1">
    <source>
        <dbReference type="SAM" id="Phobius"/>
    </source>
</evidence>
<evidence type="ECO:0000313" key="3">
    <source>
        <dbReference type="Proteomes" id="UP000007875"/>
    </source>
</evidence>
<reference evidence="2" key="2">
    <citation type="submission" date="2025-08" db="UniProtKB">
        <authorList>
            <consortium name="Ensembl"/>
        </authorList>
    </citation>
    <scope>IDENTIFICATION</scope>
</reference>
<reference evidence="2" key="3">
    <citation type="submission" date="2025-09" db="UniProtKB">
        <authorList>
            <consortium name="Ensembl"/>
        </authorList>
    </citation>
    <scope>IDENTIFICATION</scope>
</reference>
<proteinExistence type="predicted"/>
<evidence type="ECO:0000313" key="2">
    <source>
        <dbReference type="Ensembl" id="ENSCSAVP00000018009.1"/>
    </source>
</evidence>
<reference evidence="3" key="1">
    <citation type="submission" date="2003-08" db="EMBL/GenBank/DDBJ databases">
        <authorList>
            <person name="Birren B."/>
            <person name="Nusbaum C."/>
            <person name="Abebe A."/>
            <person name="Abouelleil A."/>
            <person name="Adekoya E."/>
            <person name="Ait-zahra M."/>
            <person name="Allen N."/>
            <person name="Allen T."/>
            <person name="An P."/>
            <person name="Anderson M."/>
            <person name="Anderson S."/>
            <person name="Arachchi H."/>
            <person name="Armbruster J."/>
            <person name="Bachantsang P."/>
            <person name="Baldwin J."/>
            <person name="Barry A."/>
            <person name="Bayul T."/>
            <person name="Blitshsteyn B."/>
            <person name="Bloom T."/>
            <person name="Blye J."/>
            <person name="Boguslavskiy L."/>
            <person name="Borowsky M."/>
            <person name="Boukhgalter B."/>
            <person name="Brunache A."/>
            <person name="Butler J."/>
            <person name="Calixte N."/>
            <person name="Calvo S."/>
            <person name="Camarata J."/>
            <person name="Campo K."/>
            <person name="Chang J."/>
            <person name="Cheshatsang Y."/>
            <person name="Citroen M."/>
            <person name="Collymore A."/>
            <person name="Considine T."/>
            <person name="Cook A."/>
            <person name="Cooke P."/>
            <person name="Corum B."/>
            <person name="Cuomo C."/>
            <person name="David R."/>
            <person name="Dawoe T."/>
            <person name="Degray S."/>
            <person name="Dodge S."/>
            <person name="Dooley K."/>
            <person name="Dorje P."/>
            <person name="Dorjee K."/>
            <person name="Dorris L."/>
            <person name="Duffey N."/>
            <person name="Dupes A."/>
            <person name="Elkins T."/>
            <person name="Engels R."/>
            <person name="Erickson J."/>
            <person name="Farina A."/>
            <person name="Faro S."/>
            <person name="Ferreira P."/>
            <person name="Fischer H."/>
            <person name="Fitzgerald M."/>
            <person name="Foley K."/>
            <person name="Gage D."/>
            <person name="Galagan J."/>
            <person name="Gearin G."/>
            <person name="Gnerre S."/>
            <person name="Gnirke A."/>
            <person name="Goyette A."/>
            <person name="Graham J."/>
            <person name="Grandbois E."/>
            <person name="Gyaltsen K."/>
            <person name="Hafez N."/>
            <person name="Hagopian D."/>
            <person name="Hagos B."/>
            <person name="Hall J."/>
            <person name="Hatcher B."/>
            <person name="Heller A."/>
            <person name="Higgins H."/>
            <person name="Honan T."/>
            <person name="Horn A."/>
            <person name="Houde N."/>
            <person name="Hughes L."/>
            <person name="Hulme W."/>
            <person name="Husby E."/>
            <person name="Iliev I."/>
            <person name="Jaffe D."/>
            <person name="Jones C."/>
            <person name="Kamal M."/>
            <person name="Kamat A."/>
            <person name="Kamvysselis M."/>
            <person name="Karlsson E."/>
            <person name="Kells C."/>
            <person name="Kieu A."/>
            <person name="Kisner P."/>
            <person name="Kodira C."/>
            <person name="Kulbokas E."/>
            <person name="Labutti K."/>
            <person name="Lama D."/>
            <person name="Landers T."/>
            <person name="Leger J."/>
            <person name="Levine S."/>
            <person name="Lewis D."/>
            <person name="Lewis T."/>
            <person name="Lindblad-toh K."/>
            <person name="Liu X."/>
            <person name="Lokyitsang T."/>
            <person name="Lokyitsang Y."/>
            <person name="Lucien O."/>
            <person name="Lui A."/>
            <person name="Ma L.J."/>
            <person name="Mabbitt R."/>
            <person name="Macdonald J."/>
            <person name="Maclean C."/>
            <person name="Major J."/>
            <person name="Manning J."/>
            <person name="Marabella R."/>
            <person name="Maru K."/>
            <person name="Matthews C."/>
            <person name="Mauceli E."/>
            <person name="Mccarthy M."/>
            <person name="Mcdonough S."/>
            <person name="Mcghee T."/>
            <person name="Meldrim J."/>
            <person name="Meneus L."/>
            <person name="Mesirov J."/>
            <person name="Mihalev A."/>
            <person name="Mihova T."/>
            <person name="Mikkelsen T."/>
            <person name="Mlenga V."/>
            <person name="Moru K."/>
            <person name="Mozes J."/>
            <person name="Mulrain L."/>
            <person name="Munson G."/>
            <person name="Naylor J."/>
            <person name="Newes C."/>
            <person name="Nguyen C."/>
            <person name="Nguyen N."/>
            <person name="Nguyen T."/>
            <person name="Nicol R."/>
            <person name="Nielsen C."/>
            <person name="Nizzari M."/>
            <person name="Norbu C."/>
            <person name="Norbu N."/>
            <person name="O'donnell P."/>
            <person name="Okoawo O."/>
            <person name="O'leary S."/>
            <person name="Omotosho B."/>
            <person name="O'neill K."/>
            <person name="Osman S."/>
            <person name="Parker S."/>
            <person name="Perrin D."/>
            <person name="Phunkhang P."/>
            <person name="Piqani B."/>
            <person name="Purcell S."/>
            <person name="Rachupka T."/>
            <person name="Ramasamy U."/>
            <person name="Rameau R."/>
            <person name="Ray V."/>
            <person name="Raymond C."/>
            <person name="Retta R."/>
            <person name="Richardson S."/>
            <person name="Rise C."/>
            <person name="Rodriguez J."/>
            <person name="Rogers J."/>
            <person name="Rogov P."/>
            <person name="Rutman M."/>
            <person name="Schupbach R."/>
            <person name="Seaman C."/>
            <person name="Settipalli S."/>
            <person name="Sharpe T."/>
            <person name="Sheridan J."/>
            <person name="Sherpa N."/>
            <person name="Shi J."/>
            <person name="Smirnov S."/>
            <person name="Smith C."/>
            <person name="Sougnez C."/>
            <person name="Spencer B."/>
            <person name="Stalker J."/>
            <person name="Stange-thomann N."/>
            <person name="Stavropoulos S."/>
            <person name="Stetson K."/>
            <person name="Stone C."/>
            <person name="Stone S."/>
            <person name="Stubbs M."/>
            <person name="Talamas J."/>
            <person name="Tchuinga P."/>
            <person name="Tenzing P."/>
            <person name="Tesfaye S."/>
            <person name="Theodore J."/>
            <person name="Thoulutsang Y."/>
            <person name="Topham K."/>
            <person name="Towey S."/>
            <person name="Tsamla T."/>
            <person name="Tsomo N."/>
            <person name="Vallee D."/>
            <person name="Vassiliev H."/>
            <person name="Venkataraman V."/>
            <person name="Vinson J."/>
            <person name="Vo A."/>
            <person name="Wade C."/>
            <person name="Wang S."/>
            <person name="Wangchuk T."/>
            <person name="Wangdi T."/>
            <person name="Whittaker C."/>
            <person name="Wilkinson J."/>
            <person name="Wu Y."/>
            <person name="Wyman D."/>
            <person name="Yadav S."/>
            <person name="Yang S."/>
            <person name="Yang X."/>
            <person name="Yeager S."/>
            <person name="Yee E."/>
            <person name="Young G."/>
            <person name="Zainoun J."/>
            <person name="Zembeck L."/>
            <person name="Zimmer A."/>
            <person name="Zody M."/>
            <person name="Lander E."/>
        </authorList>
    </citation>
    <scope>NUCLEOTIDE SEQUENCE [LARGE SCALE GENOMIC DNA]</scope>
</reference>
<dbReference type="HOGENOM" id="CLU_3159709_0_0_1"/>
<keyword evidence="1" id="KW-0472">Membrane</keyword>
<dbReference type="AlphaFoldDB" id="H2ZK93"/>
<protein>
    <submittedName>
        <fullName evidence="2">Uncharacterized protein</fullName>
    </submittedName>
</protein>